<dbReference type="GO" id="GO:0003755">
    <property type="term" value="F:peptidyl-prolyl cis-trans isomerase activity"/>
    <property type="evidence" value="ECO:0007669"/>
    <property type="project" value="UniProtKB-KW"/>
</dbReference>
<dbReference type="SUPFAM" id="SSF109998">
    <property type="entry name" value="Triger factor/SurA peptide-binding domain-like"/>
    <property type="match status" value="1"/>
</dbReference>
<protein>
    <recommendedName>
        <fullName evidence="2">peptidylprolyl isomerase</fullName>
        <ecNumber evidence="2">5.2.1.8</ecNumber>
    </recommendedName>
</protein>
<dbReference type="PANTHER" id="PTHR47245">
    <property type="entry name" value="PEPTIDYLPROLYL ISOMERASE"/>
    <property type="match status" value="1"/>
</dbReference>
<reference evidence="7" key="2">
    <citation type="submission" date="2020-09" db="EMBL/GenBank/DDBJ databases">
        <authorList>
            <person name="Sun Q."/>
            <person name="Ohkuma M."/>
        </authorList>
    </citation>
    <scope>NUCLEOTIDE SEQUENCE</scope>
    <source>
        <strain evidence="7">JCM 12580</strain>
    </source>
</reference>
<dbReference type="Pfam" id="PF13624">
    <property type="entry name" value="SurA_N_3"/>
    <property type="match status" value="1"/>
</dbReference>
<feature type="compositionally biased region" description="Polar residues" evidence="6">
    <location>
        <begin position="194"/>
        <end position="203"/>
    </location>
</feature>
<keyword evidence="5" id="KW-0413">Isomerase</keyword>
<feature type="compositionally biased region" description="Basic and acidic residues" evidence="6">
    <location>
        <begin position="219"/>
        <end position="238"/>
    </location>
</feature>
<evidence type="ECO:0000256" key="2">
    <source>
        <dbReference type="ARBA" id="ARBA00013194"/>
    </source>
</evidence>
<evidence type="ECO:0000256" key="4">
    <source>
        <dbReference type="ARBA" id="ARBA00023110"/>
    </source>
</evidence>
<proteinExistence type="predicted"/>
<evidence type="ECO:0000313" key="7">
    <source>
        <dbReference type="EMBL" id="GGK07327.1"/>
    </source>
</evidence>
<evidence type="ECO:0000256" key="3">
    <source>
        <dbReference type="ARBA" id="ARBA00022729"/>
    </source>
</evidence>
<accession>A0A917Q269</accession>
<gene>
    <name evidence="7" type="ORF">GCM10007063_32300</name>
</gene>
<name>A0A917Q269_9BACI</name>
<organism evidence="7 8">
    <name type="scientific">Lentibacillus kapialis</name>
    <dbReference type="NCBI Taxonomy" id="340214"/>
    <lineage>
        <taxon>Bacteria</taxon>
        <taxon>Bacillati</taxon>
        <taxon>Bacillota</taxon>
        <taxon>Bacilli</taxon>
        <taxon>Bacillales</taxon>
        <taxon>Bacillaceae</taxon>
        <taxon>Lentibacillus</taxon>
    </lineage>
</organism>
<comment type="caution">
    <text evidence="7">The sequence shown here is derived from an EMBL/GenBank/DDBJ whole genome shotgun (WGS) entry which is preliminary data.</text>
</comment>
<reference evidence="7" key="1">
    <citation type="journal article" date="2014" name="Int. J. Syst. Evol. Microbiol.">
        <title>Complete genome sequence of Corynebacterium casei LMG S-19264T (=DSM 44701T), isolated from a smear-ripened cheese.</title>
        <authorList>
            <consortium name="US DOE Joint Genome Institute (JGI-PGF)"/>
            <person name="Walter F."/>
            <person name="Albersmeier A."/>
            <person name="Kalinowski J."/>
            <person name="Ruckert C."/>
        </authorList>
    </citation>
    <scope>NUCLEOTIDE SEQUENCE</scope>
    <source>
        <strain evidence="7">JCM 12580</strain>
    </source>
</reference>
<feature type="compositionally biased region" description="Basic and acidic residues" evidence="6">
    <location>
        <begin position="21"/>
        <end position="35"/>
    </location>
</feature>
<dbReference type="EMBL" id="BMNQ01000073">
    <property type="protein sequence ID" value="GGK07327.1"/>
    <property type="molecule type" value="Genomic_DNA"/>
</dbReference>
<dbReference type="InterPro" id="IPR050245">
    <property type="entry name" value="PrsA_foldase"/>
</dbReference>
<sequence length="255" mass="28585">MITLSLAVVLAACGGDDGDSGDSKKDKDNAEEKQDGQASKQQEMPKPNLKGVPDVVAKVNGNEITKKEFESTYKGQFQQMAMQSQMSGQKLDQDKLKKQTAESMVGTELLIQEVNNRDFKASQKEVDNTLKELAQQNQLKSKDKFLSALKEQGMKEKEIMSQVKQRVKMDKLIAEESGDIEPTEKELKKAYDQFKSQQEQMNKNSKDGKGGEGDIPSYDDMKSDLKSQVKRQKEAKATQKIVDQLREKADVTINL</sequence>
<feature type="region of interest" description="Disordered" evidence="6">
    <location>
        <begin position="13"/>
        <end position="54"/>
    </location>
</feature>
<dbReference type="InterPro" id="IPR027304">
    <property type="entry name" value="Trigger_fact/SurA_dom_sf"/>
</dbReference>
<dbReference type="Proteomes" id="UP000658382">
    <property type="component" value="Unassembled WGS sequence"/>
</dbReference>
<evidence type="ECO:0000256" key="6">
    <source>
        <dbReference type="SAM" id="MobiDB-lite"/>
    </source>
</evidence>
<evidence type="ECO:0000313" key="8">
    <source>
        <dbReference type="Proteomes" id="UP000658382"/>
    </source>
</evidence>
<keyword evidence="4" id="KW-0697">Rotamase</keyword>
<dbReference type="Gene3D" id="1.10.4030.10">
    <property type="entry name" value="Porin chaperone SurA, peptide-binding domain"/>
    <property type="match status" value="1"/>
</dbReference>
<keyword evidence="3" id="KW-0732">Signal</keyword>
<dbReference type="EC" id="5.2.1.8" evidence="2"/>
<comment type="catalytic activity">
    <reaction evidence="1">
        <text>[protein]-peptidylproline (omega=180) = [protein]-peptidylproline (omega=0)</text>
        <dbReference type="Rhea" id="RHEA:16237"/>
        <dbReference type="Rhea" id="RHEA-COMP:10747"/>
        <dbReference type="Rhea" id="RHEA-COMP:10748"/>
        <dbReference type="ChEBI" id="CHEBI:83833"/>
        <dbReference type="ChEBI" id="CHEBI:83834"/>
        <dbReference type="EC" id="5.2.1.8"/>
    </reaction>
</comment>
<evidence type="ECO:0000256" key="1">
    <source>
        <dbReference type="ARBA" id="ARBA00000971"/>
    </source>
</evidence>
<keyword evidence="8" id="KW-1185">Reference proteome</keyword>
<dbReference type="PANTHER" id="PTHR47245:SF1">
    <property type="entry name" value="FOLDASE PROTEIN PRSA"/>
    <property type="match status" value="1"/>
</dbReference>
<feature type="region of interest" description="Disordered" evidence="6">
    <location>
        <begin position="192"/>
        <end position="238"/>
    </location>
</feature>
<evidence type="ECO:0000256" key="5">
    <source>
        <dbReference type="ARBA" id="ARBA00023235"/>
    </source>
</evidence>
<dbReference type="AlphaFoldDB" id="A0A917Q269"/>